<comment type="function">
    <text evidence="9">Involved in lipopolysaccharide (LPS) biosynthesis. Catalyzes the transfer of 3-deoxy-D-manno-octulosonate (Kdo) residue(s) from CMP-Kdo to lipid IV(A), the tetraacyldisaccharide-1,4'-bisphosphate precursor of lipid A.</text>
</comment>
<feature type="active site" description="Proton acceptor" evidence="7">
    <location>
        <position position="62"/>
    </location>
</feature>
<feature type="site" description="Transition state stabilizer" evidence="8">
    <location>
        <position position="131"/>
    </location>
</feature>
<dbReference type="UniPathway" id="UPA00958"/>
<dbReference type="GO" id="GO:0009244">
    <property type="term" value="P:lipopolysaccharide core region biosynthetic process"/>
    <property type="evidence" value="ECO:0007669"/>
    <property type="project" value="UniProtKB-UniRule"/>
</dbReference>
<feature type="domain" description="3-deoxy-D-manno-octulosonic-acid transferase N-terminal" evidence="10">
    <location>
        <begin position="34"/>
        <end position="209"/>
    </location>
</feature>
<dbReference type="PANTHER" id="PTHR42755:SF1">
    <property type="entry name" value="3-DEOXY-D-MANNO-OCTULOSONIC ACID TRANSFERASE, MITOCHONDRIAL-RELATED"/>
    <property type="match status" value="1"/>
</dbReference>
<accession>A0A0H4JBK9</accession>
<name>A0A0H4JBK9_9PROT</name>
<dbReference type="InterPro" id="IPR038107">
    <property type="entry name" value="Glycos_transf_N_sf"/>
</dbReference>
<keyword evidence="9" id="KW-0472">Membrane</keyword>
<evidence type="ECO:0000256" key="2">
    <source>
        <dbReference type="ARBA" id="ARBA00012621"/>
    </source>
</evidence>
<dbReference type="EMBL" id="CP011002">
    <property type="protein sequence ID" value="AKO65867.1"/>
    <property type="molecule type" value="Genomic_DNA"/>
</dbReference>
<dbReference type="GO" id="GO:0009245">
    <property type="term" value="P:lipid A biosynthetic process"/>
    <property type="evidence" value="ECO:0007669"/>
    <property type="project" value="TreeGrafter"/>
</dbReference>
<proteinExistence type="inferred from homology"/>
<keyword evidence="9" id="KW-0448">Lipopolysaccharide biosynthesis</keyword>
<comment type="subcellular location">
    <subcellularLocation>
        <location evidence="9">Cell membrane</location>
    </subcellularLocation>
</comment>
<dbReference type="OrthoDB" id="9789797at2"/>
<evidence type="ECO:0000256" key="7">
    <source>
        <dbReference type="PIRSR" id="PIRSR639901-1"/>
    </source>
</evidence>
<evidence type="ECO:0000313" key="12">
    <source>
        <dbReference type="Proteomes" id="UP000066549"/>
    </source>
</evidence>
<keyword evidence="9" id="KW-1003">Cell membrane</keyword>
<gene>
    <name evidence="11" type="ORF">VI33_03885</name>
</gene>
<evidence type="ECO:0000256" key="3">
    <source>
        <dbReference type="ARBA" id="ARBA00019077"/>
    </source>
</evidence>
<evidence type="ECO:0000313" key="11">
    <source>
        <dbReference type="EMBL" id="AKO65867.1"/>
    </source>
</evidence>
<protein>
    <recommendedName>
        <fullName evidence="3 9">3-deoxy-D-manno-octulosonic acid transferase</fullName>
        <shortName evidence="9">Kdo transferase</shortName>
        <ecNumber evidence="2 9">2.4.99.12</ecNumber>
    </recommendedName>
    <alternativeName>
        <fullName evidence="5 9">Lipid IV(A) 3-deoxy-D-manno-octulosonic acid transferase</fullName>
    </alternativeName>
</protein>
<keyword evidence="12" id="KW-1185">Reference proteome</keyword>
<dbReference type="Gene3D" id="3.40.50.11720">
    <property type="entry name" value="3-Deoxy-D-manno-octulosonic-acid transferase, N-terminal domain"/>
    <property type="match status" value="1"/>
</dbReference>
<dbReference type="AlphaFoldDB" id="A0A0H4JBK9"/>
<evidence type="ECO:0000256" key="6">
    <source>
        <dbReference type="ARBA" id="ARBA00049183"/>
    </source>
</evidence>
<dbReference type="Gene3D" id="3.40.50.2000">
    <property type="entry name" value="Glycogen Phosphorylase B"/>
    <property type="match status" value="1"/>
</dbReference>
<comment type="similarity">
    <text evidence="9">Belongs to the glycosyltransferase group 1 family.</text>
</comment>
<evidence type="ECO:0000256" key="4">
    <source>
        <dbReference type="ARBA" id="ARBA00022679"/>
    </source>
</evidence>
<dbReference type="GO" id="GO:0043842">
    <property type="term" value="F:Kdo transferase activity"/>
    <property type="evidence" value="ECO:0007669"/>
    <property type="project" value="UniProtKB-EC"/>
</dbReference>
<evidence type="ECO:0000256" key="9">
    <source>
        <dbReference type="RuleBase" id="RU365103"/>
    </source>
</evidence>
<dbReference type="PANTHER" id="PTHR42755">
    <property type="entry name" value="3-DEOXY-MANNO-OCTULOSONATE CYTIDYLYLTRANSFERASE"/>
    <property type="match status" value="1"/>
</dbReference>
<comment type="catalytic activity">
    <reaction evidence="6 9">
        <text>lipid IVA (E. coli) + CMP-3-deoxy-beta-D-manno-octulosonate = alpha-Kdo-(2-&gt;6)-lipid IVA (E. coli) + CMP + H(+)</text>
        <dbReference type="Rhea" id="RHEA:28066"/>
        <dbReference type="ChEBI" id="CHEBI:15378"/>
        <dbReference type="ChEBI" id="CHEBI:58603"/>
        <dbReference type="ChEBI" id="CHEBI:60364"/>
        <dbReference type="ChEBI" id="CHEBI:60377"/>
        <dbReference type="ChEBI" id="CHEBI:85987"/>
        <dbReference type="EC" id="2.4.99.12"/>
    </reaction>
</comment>
<keyword evidence="4 9" id="KW-0808">Transferase</keyword>
<dbReference type="InterPro" id="IPR007507">
    <property type="entry name" value="Glycos_transf_N"/>
</dbReference>
<comment type="pathway">
    <text evidence="1 9">Bacterial outer membrane biogenesis; LPS core biosynthesis.</text>
</comment>
<evidence type="ECO:0000256" key="8">
    <source>
        <dbReference type="PIRSR" id="PIRSR639901-2"/>
    </source>
</evidence>
<dbReference type="InterPro" id="IPR039901">
    <property type="entry name" value="Kdotransferase"/>
</dbReference>
<evidence type="ECO:0000256" key="5">
    <source>
        <dbReference type="ARBA" id="ARBA00031445"/>
    </source>
</evidence>
<dbReference type="SUPFAM" id="SSF53756">
    <property type="entry name" value="UDP-Glycosyltransferase/glycogen phosphorylase"/>
    <property type="match status" value="1"/>
</dbReference>
<dbReference type="EC" id="2.4.99.12" evidence="2 9"/>
<reference evidence="11 12" key="1">
    <citation type="submission" date="2015-03" db="EMBL/GenBank/DDBJ databases">
        <title>Comparative analysis of the OM43 clade including a novel species from Red Sea uncovers genomic and metabolic diversity among marine methylotrophs.</title>
        <authorList>
            <person name="Jimenez-Infante F."/>
            <person name="Ngugi D.K."/>
            <person name="Vinu M."/>
            <person name="Alam I."/>
            <person name="Kamau A."/>
            <person name="Blom J."/>
            <person name="Bajic V.B."/>
            <person name="Stingl U."/>
        </authorList>
    </citation>
    <scope>NUCLEOTIDE SEQUENCE [LARGE SCALE GENOMIC DNA]</scope>
    <source>
        <strain evidence="11 12">MBRSH7</strain>
    </source>
</reference>
<dbReference type="Pfam" id="PF04413">
    <property type="entry name" value="Glycos_transf_N"/>
    <property type="match status" value="1"/>
</dbReference>
<evidence type="ECO:0000259" key="10">
    <source>
        <dbReference type="Pfam" id="PF04413"/>
    </source>
</evidence>
<organism evidence="11 12">
    <name type="scientific">Methylophilales bacterium MBRS-H7</name>
    <dbReference type="NCBI Taxonomy" id="1623450"/>
    <lineage>
        <taxon>Bacteria</taxon>
        <taxon>Pseudomonadati</taxon>
        <taxon>Pseudomonadota</taxon>
        <taxon>Betaproteobacteria</taxon>
        <taxon>Nitrosomonadales</taxon>
        <taxon>OM43 clade</taxon>
    </lineage>
</organism>
<feature type="site" description="Transition state stabilizer" evidence="8">
    <location>
        <position position="207"/>
    </location>
</feature>
<sequence>MRFFLYQLLIHILIVLSPIKFIYRSIKQPDYLKHLAERYGVYNLKNIKNNDLIWFHCVSLGETKAINSLLSHLVPRFKDKFFLVTHSTPTGRNTEIYNSNRIFRAYLCFDSWFLNKLFLNYFKPKVAIFLETEIWPGITKELKLRKIPSLLVNARLSDKSLTKYQHIKYFIKPTFDSFDLIIAQSEHDKNNFKSITDNKIQICSNLKFNQPITELTPSEKNKFKKLLNINSKKVISLISSRKGEEELFLKQIKLLKNFNDFTFMIIPRHPQRFKEVETLVLKNGYACNLASHPKKTNQSNTIVLGNTMGEMNKYISISDLVLIGGSFKNFGSQSPVESLLLKTPCLVGPSIYNFLSIIQHGIAAKVIKQITPDAIAVEINNFFKTKNKKVFEQHLNKFLLKNKKDEEKVIQLISKYF</sequence>
<evidence type="ECO:0000256" key="1">
    <source>
        <dbReference type="ARBA" id="ARBA00004713"/>
    </source>
</evidence>
<dbReference type="GO" id="GO:0005886">
    <property type="term" value="C:plasma membrane"/>
    <property type="evidence" value="ECO:0007669"/>
    <property type="project" value="UniProtKB-SubCell"/>
</dbReference>
<dbReference type="Proteomes" id="UP000066549">
    <property type="component" value="Chromosome"/>
</dbReference>